<gene>
    <name evidence="3" type="ORF">H7K38_07050</name>
</gene>
<comment type="caution">
    <text evidence="3">The sequence shown here is derived from an EMBL/GenBank/DDBJ whole genome shotgun (WGS) entry which is preliminary data.</text>
</comment>
<evidence type="ECO:0000313" key="4">
    <source>
        <dbReference type="Proteomes" id="UP001141650"/>
    </source>
</evidence>
<feature type="compositionally biased region" description="Low complexity" evidence="1">
    <location>
        <begin position="405"/>
        <end position="414"/>
    </location>
</feature>
<evidence type="ECO:0000259" key="2">
    <source>
        <dbReference type="Pfam" id="PF23717"/>
    </source>
</evidence>
<reference evidence="3" key="1">
    <citation type="submission" date="2020-07" db="EMBL/GenBank/DDBJ databases">
        <authorList>
            <person name="Pettersson B.M.F."/>
            <person name="Behra P.R.K."/>
            <person name="Ramesh M."/>
            <person name="Das S."/>
            <person name="Dasgupta S."/>
            <person name="Kirsebom L.A."/>
        </authorList>
    </citation>
    <scope>NUCLEOTIDE SEQUENCE</scope>
    <source>
        <strain evidence="3">CCUG 55640</strain>
    </source>
</reference>
<evidence type="ECO:0000256" key="1">
    <source>
        <dbReference type="SAM" id="MobiDB-lite"/>
    </source>
</evidence>
<feature type="compositionally biased region" description="Pro residues" evidence="1">
    <location>
        <begin position="360"/>
        <end position="391"/>
    </location>
</feature>
<proteinExistence type="predicted"/>
<reference evidence="3" key="2">
    <citation type="journal article" date="2022" name="BMC Genomics">
        <title>Comparative genome analysis of mycobacteria focusing on tRNA and non-coding RNA.</title>
        <authorList>
            <person name="Behra P.R.K."/>
            <person name="Pettersson B.M.F."/>
            <person name="Ramesh M."/>
            <person name="Das S."/>
            <person name="Dasgupta S."/>
            <person name="Kirsebom L.A."/>
        </authorList>
    </citation>
    <scope>NUCLEOTIDE SEQUENCE</scope>
    <source>
        <strain evidence="3">CCUG 55640</strain>
    </source>
</reference>
<feature type="region of interest" description="Disordered" evidence="1">
    <location>
        <begin position="312"/>
        <end position="348"/>
    </location>
</feature>
<feature type="domain" description="DUF7159" evidence="2">
    <location>
        <begin position="2"/>
        <end position="228"/>
    </location>
</feature>
<dbReference type="RefSeq" id="WP_264010289.1">
    <property type="nucleotide sequence ID" value="NZ_JACKVH010000012.1"/>
</dbReference>
<organism evidence="3 4">
    <name type="scientific">Mycobacterium alsense</name>
    <dbReference type="NCBI Taxonomy" id="324058"/>
    <lineage>
        <taxon>Bacteria</taxon>
        <taxon>Bacillati</taxon>
        <taxon>Actinomycetota</taxon>
        <taxon>Actinomycetes</taxon>
        <taxon>Mycobacteriales</taxon>
        <taxon>Mycobacteriaceae</taxon>
        <taxon>Mycobacterium</taxon>
    </lineage>
</organism>
<sequence>MDIVLGVSMAPTAVRLVLVEGQGADGVTVEQDEFDIPASAGPDQVIDAIVGTREGAAAGGYRLASTGVTWTDPAESAALRDAIASHDVGSVMLVSPLLAAAALAQAVGHSIGYEHIAMLFVERDSATLAVVDVGDGSIVDLHRRQLVGGTAAELAALVAGLERPTSRADGVFVVGCGAGCGADVAAIKAALEAATAFEVSVPEEPEMALARGAALASANAPLFASSTAALAYSLDPGTGEVHPRGLSPTYLDVSGSAAADVGALAYSAVDDVADDPPRRRRGPALLVGGALAGIAAVAAGAVVVSLTSDVRPAPAPQPGPQAVAPHDRVPPPTAQPPAPGPPPPAAVTVPPAPAPVVAAPPAPATTAPPAPVVAAPPAPEVAAPTAPPAAPPRRAATRHTPESVPTPAQQAPAPVEAPPPAAPPPQPVAAPAPAPPPQYQRPPLTMYLHLPFVTVPIPINPPPPPPPPPGP</sequence>
<accession>A0AA41XMA9</accession>
<dbReference type="AlphaFoldDB" id="A0AA41XMA9"/>
<dbReference type="Pfam" id="PF23717">
    <property type="entry name" value="DUF7159"/>
    <property type="match status" value="1"/>
</dbReference>
<dbReference type="InterPro" id="IPR055583">
    <property type="entry name" value="DUF7159"/>
</dbReference>
<protein>
    <recommendedName>
        <fullName evidence="2">DUF7159 domain-containing protein</fullName>
    </recommendedName>
</protein>
<name>A0AA41XMA9_9MYCO</name>
<dbReference type="EMBL" id="JACKVH010000012">
    <property type="protein sequence ID" value="MCV7378410.1"/>
    <property type="molecule type" value="Genomic_DNA"/>
</dbReference>
<feature type="compositionally biased region" description="Pro residues" evidence="1">
    <location>
        <begin position="330"/>
        <end position="348"/>
    </location>
</feature>
<feature type="region of interest" description="Disordered" evidence="1">
    <location>
        <begin position="360"/>
        <end position="443"/>
    </location>
</feature>
<feature type="compositionally biased region" description="Pro residues" evidence="1">
    <location>
        <begin position="415"/>
        <end position="440"/>
    </location>
</feature>
<dbReference type="Proteomes" id="UP001141650">
    <property type="component" value="Unassembled WGS sequence"/>
</dbReference>
<evidence type="ECO:0000313" key="3">
    <source>
        <dbReference type="EMBL" id="MCV7378410.1"/>
    </source>
</evidence>